<keyword evidence="2" id="KW-0472">Membrane</keyword>
<keyword evidence="2" id="KW-0812">Transmembrane</keyword>
<dbReference type="AlphaFoldDB" id="A0A543PRD6"/>
<name>A0A543PRD6_9MICO</name>
<evidence type="ECO:0000256" key="2">
    <source>
        <dbReference type="SAM" id="Phobius"/>
    </source>
</evidence>
<keyword evidence="2" id="KW-1133">Transmembrane helix</keyword>
<evidence type="ECO:0000313" key="3">
    <source>
        <dbReference type="EMBL" id="TQN46642.1"/>
    </source>
</evidence>
<feature type="transmembrane region" description="Helical" evidence="2">
    <location>
        <begin position="98"/>
        <end position="120"/>
    </location>
</feature>
<dbReference type="InterPro" id="IPR025557">
    <property type="entry name" value="DUF4282"/>
</dbReference>
<comment type="caution">
    <text evidence="3">The sequence shown here is derived from an EMBL/GenBank/DDBJ whole genome shotgun (WGS) entry which is preliminary data.</text>
</comment>
<feature type="compositionally biased region" description="Low complexity" evidence="1">
    <location>
        <begin position="1"/>
        <end position="13"/>
    </location>
</feature>
<feature type="compositionally biased region" description="Pro residues" evidence="1">
    <location>
        <begin position="36"/>
        <end position="54"/>
    </location>
</feature>
<gene>
    <name evidence="3" type="ORF">FHX52_3371</name>
</gene>
<dbReference type="RefSeq" id="WP_185747335.1">
    <property type="nucleotide sequence ID" value="NZ_BAAAQC010000012.1"/>
</dbReference>
<accession>A0A543PRD6</accession>
<feature type="region of interest" description="Disordered" evidence="1">
    <location>
        <begin position="1"/>
        <end position="61"/>
    </location>
</feature>
<proteinExistence type="predicted"/>
<dbReference type="Proteomes" id="UP000320085">
    <property type="component" value="Unassembled WGS sequence"/>
</dbReference>
<sequence>MSDQNPPEQGSFGSPPPGSDPLGPGPGATPPAAGSTPPPPPPAPVSPSGPPMQPAQPSAASSAVSSGAGAIIDSSSGFLPALFDFSFNSFVTPKIVRFVYVLATIWAVVMYVIVVITSFTQSVSSGLIALVFGPLVAIIWLAVVRIGLEFGISVVRMSEDVHKRLPQA</sequence>
<dbReference type="Pfam" id="PF14110">
    <property type="entry name" value="DUF4282"/>
    <property type="match status" value="1"/>
</dbReference>
<protein>
    <submittedName>
        <fullName evidence="3">Uncharacterized protein DUF4282</fullName>
    </submittedName>
</protein>
<evidence type="ECO:0000313" key="4">
    <source>
        <dbReference type="Proteomes" id="UP000320085"/>
    </source>
</evidence>
<feature type="compositionally biased region" description="Pro residues" evidence="1">
    <location>
        <begin position="14"/>
        <end position="29"/>
    </location>
</feature>
<dbReference type="EMBL" id="VFQF01000002">
    <property type="protein sequence ID" value="TQN46642.1"/>
    <property type="molecule type" value="Genomic_DNA"/>
</dbReference>
<organism evidence="3 4">
    <name type="scientific">Humibacillus xanthopallidus</name>
    <dbReference type="NCBI Taxonomy" id="412689"/>
    <lineage>
        <taxon>Bacteria</taxon>
        <taxon>Bacillati</taxon>
        <taxon>Actinomycetota</taxon>
        <taxon>Actinomycetes</taxon>
        <taxon>Micrococcales</taxon>
        <taxon>Intrasporangiaceae</taxon>
        <taxon>Humibacillus</taxon>
    </lineage>
</organism>
<reference evidence="3 4" key="1">
    <citation type="submission" date="2019-06" db="EMBL/GenBank/DDBJ databases">
        <title>Sequencing the genomes of 1000 actinobacteria strains.</title>
        <authorList>
            <person name="Klenk H.-P."/>
        </authorList>
    </citation>
    <scope>NUCLEOTIDE SEQUENCE [LARGE SCALE GENOMIC DNA]</scope>
    <source>
        <strain evidence="3 4">DSM 21776</strain>
    </source>
</reference>
<feature type="transmembrane region" description="Helical" evidence="2">
    <location>
        <begin position="126"/>
        <end position="148"/>
    </location>
</feature>
<evidence type="ECO:0000256" key="1">
    <source>
        <dbReference type="SAM" id="MobiDB-lite"/>
    </source>
</evidence>